<dbReference type="InterPro" id="IPR036573">
    <property type="entry name" value="CBM_sf_5/12"/>
</dbReference>
<feature type="domain" description="Chitin-binding type-3" evidence="7">
    <location>
        <begin position="542"/>
        <end position="587"/>
    </location>
</feature>
<evidence type="ECO:0000256" key="2">
    <source>
        <dbReference type="ARBA" id="ARBA00006285"/>
    </source>
</evidence>
<gene>
    <name evidence="8" type="ORF">QP939_29855</name>
</gene>
<dbReference type="EC" id="3.2.1.52" evidence="3"/>
<dbReference type="PANTHER" id="PTHR22600">
    <property type="entry name" value="BETA-HEXOSAMINIDASE"/>
    <property type="match status" value="1"/>
</dbReference>
<dbReference type="InterPro" id="IPR029018">
    <property type="entry name" value="Hex-like_dom2"/>
</dbReference>
<evidence type="ECO:0000256" key="6">
    <source>
        <dbReference type="SAM" id="SignalP"/>
    </source>
</evidence>
<dbReference type="CDD" id="cd06568">
    <property type="entry name" value="GH20_SpHex_like"/>
    <property type="match status" value="1"/>
</dbReference>
<dbReference type="EMBL" id="CP127173">
    <property type="protein sequence ID" value="WIV53119.1"/>
    <property type="molecule type" value="Genomic_DNA"/>
</dbReference>
<comment type="catalytic activity">
    <reaction evidence="1">
        <text>Hydrolysis of terminal non-reducing N-acetyl-D-hexosamine residues in N-acetyl-beta-D-hexosaminides.</text>
        <dbReference type="EC" id="3.2.1.52"/>
    </reaction>
</comment>
<evidence type="ECO:0000256" key="4">
    <source>
        <dbReference type="ARBA" id="ARBA00022801"/>
    </source>
</evidence>
<sequence length="590" mass="62218">MKTSRARRLGRALAVLALVGASTTTAQLSPAAAATPALQSIVPVPVSVTPSAGVAFPLASTTKIVTEAGSAPARQVGDYLAGVLRPSTGYALPVSDAPASVPSDSIALLLSGAPASVGAQGYQLESTASSVTLRATTADGLFAGVQTLRQLLPGKVESLTAQAGPWSVPGATILDYPRFGYRGAMLDVARHFHPVSTVKRYLDQLAQYKINHLHLHLADDQGWRIQIDSWPRLATYGGSTQVGGGAGGYYTKAQYTDIVNYAASRHITIIPEIDMPGHVNAALASYAELNCNGVAPALRTDTAVGYSSLCISKDITYTFVADVLRELAALTPGPYLHIGGDEASATSQADYLTFMNKVLPLVAATGKSVVGWHDIAKATLPASASPQFWGTTTSDSGVSTAVSRGSKVILSPANKAYLDMKYNSSTPIGLSWAGYIEVQDAYNWNPGAYLSGVGESAVRGVESPLWTETVVTPADIDYLAFPRLAAHAELGWSPWSTHDWTAFRTRLGAQAPRWVAQSINFYRSSQVAWDTGGTTNPGTCADPAWSASQVYTGGNVVSHNGHKWTAKWWTQGEEPGTTGQWGVWTDNGAC</sequence>
<protein>
    <recommendedName>
        <fullName evidence="3">beta-N-acetylhexosaminidase</fullName>
        <ecNumber evidence="3">3.2.1.52</ecNumber>
    </recommendedName>
</protein>
<dbReference type="Pfam" id="PF02838">
    <property type="entry name" value="Glyco_hydro_20b"/>
    <property type="match status" value="1"/>
</dbReference>
<feature type="signal peptide" evidence="6">
    <location>
        <begin position="1"/>
        <end position="26"/>
    </location>
</feature>
<dbReference type="InterPro" id="IPR003610">
    <property type="entry name" value="CBM5/12"/>
</dbReference>
<dbReference type="Gene3D" id="3.30.379.10">
    <property type="entry name" value="Chitobiase/beta-hexosaminidase domain 2-like"/>
    <property type="match status" value="1"/>
</dbReference>
<keyword evidence="5" id="KW-0326">Glycosidase</keyword>
<feature type="chain" id="PRO_5045151486" description="beta-N-acetylhexosaminidase" evidence="6">
    <location>
        <begin position="27"/>
        <end position="590"/>
    </location>
</feature>
<dbReference type="Gene3D" id="2.10.10.20">
    <property type="entry name" value="Carbohydrate-binding module superfamily 5/12"/>
    <property type="match status" value="1"/>
</dbReference>
<dbReference type="SUPFAM" id="SSF51055">
    <property type="entry name" value="Carbohydrate binding domain"/>
    <property type="match status" value="1"/>
</dbReference>
<evidence type="ECO:0000256" key="5">
    <source>
        <dbReference type="ARBA" id="ARBA00023295"/>
    </source>
</evidence>
<dbReference type="Pfam" id="PF02839">
    <property type="entry name" value="CBM_5_12"/>
    <property type="match status" value="1"/>
</dbReference>
<keyword evidence="9" id="KW-1185">Reference proteome</keyword>
<proteinExistence type="inferred from homology"/>
<dbReference type="SUPFAM" id="SSF51445">
    <property type="entry name" value="(Trans)glycosidases"/>
    <property type="match status" value="1"/>
</dbReference>
<evidence type="ECO:0000313" key="9">
    <source>
        <dbReference type="Proteomes" id="UP001227101"/>
    </source>
</evidence>
<dbReference type="RefSeq" id="WP_285449512.1">
    <property type="nucleotide sequence ID" value="NZ_CP127173.1"/>
</dbReference>
<dbReference type="InterPro" id="IPR017853">
    <property type="entry name" value="GH"/>
</dbReference>
<evidence type="ECO:0000259" key="7">
    <source>
        <dbReference type="SMART" id="SM00495"/>
    </source>
</evidence>
<dbReference type="PANTHER" id="PTHR22600:SF57">
    <property type="entry name" value="BETA-N-ACETYLHEXOSAMINIDASE"/>
    <property type="match status" value="1"/>
</dbReference>
<dbReference type="InterPro" id="IPR025705">
    <property type="entry name" value="Beta_hexosaminidase_sua/sub"/>
</dbReference>
<comment type="similarity">
    <text evidence="2">Belongs to the glycosyl hydrolase 20 family.</text>
</comment>
<reference evidence="8 9" key="1">
    <citation type="submission" date="2023-06" db="EMBL/GenBank/DDBJ databases">
        <authorList>
            <person name="Oyuntsetseg B."/>
            <person name="Kim S.B."/>
        </authorList>
    </citation>
    <scope>NUCLEOTIDE SEQUENCE [LARGE SCALE GENOMIC DNA]</scope>
    <source>
        <strain evidence="8 9">2-2</strain>
    </source>
</reference>
<dbReference type="Gene3D" id="3.20.20.80">
    <property type="entry name" value="Glycosidases"/>
    <property type="match status" value="1"/>
</dbReference>
<organism evidence="8 9">
    <name type="scientific">Amycolatopsis nalaikhensis</name>
    <dbReference type="NCBI Taxonomy" id="715472"/>
    <lineage>
        <taxon>Bacteria</taxon>
        <taxon>Bacillati</taxon>
        <taxon>Actinomycetota</taxon>
        <taxon>Actinomycetes</taxon>
        <taxon>Pseudonocardiales</taxon>
        <taxon>Pseudonocardiaceae</taxon>
        <taxon>Amycolatopsis</taxon>
    </lineage>
</organism>
<dbReference type="PRINTS" id="PR00738">
    <property type="entry name" value="GLHYDRLASE20"/>
</dbReference>
<evidence type="ECO:0000256" key="3">
    <source>
        <dbReference type="ARBA" id="ARBA00012663"/>
    </source>
</evidence>
<accession>A0ABY8XCI0</accession>
<dbReference type="SUPFAM" id="SSF55545">
    <property type="entry name" value="beta-N-acetylhexosaminidase-like domain"/>
    <property type="match status" value="1"/>
</dbReference>
<dbReference type="InterPro" id="IPR015883">
    <property type="entry name" value="Glyco_hydro_20_cat"/>
</dbReference>
<dbReference type="CDD" id="cd12215">
    <property type="entry name" value="ChiC_BD"/>
    <property type="match status" value="1"/>
</dbReference>
<name>A0ABY8XCI0_9PSEU</name>
<dbReference type="Proteomes" id="UP001227101">
    <property type="component" value="Chromosome"/>
</dbReference>
<keyword evidence="6" id="KW-0732">Signal</keyword>
<dbReference type="SMART" id="SM00495">
    <property type="entry name" value="ChtBD3"/>
    <property type="match status" value="1"/>
</dbReference>
<dbReference type="InterPro" id="IPR015882">
    <property type="entry name" value="HEX_bac_N"/>
</dbReference>
<dbReference type="Pfam" id="PF00728">
    <property type="entry name" value="Glyco_hydro_20"/>
    <property type="match status" value="1"/>
</dbReference>
<evidence type="ECO:0000313" key="8">
    <source>
        <dbReference type="EMBL" id="WIV53119.1"/>
    </source>
</evidence>
<evidence type="ECO:0000256" key="1">
    <source>
        <dbReference type="ARBA" id="ARBA00001231"/>
    </source>
</evidence>
<keyword evidence="4" id="KW-0378">Hydrolase</keyword>